<dbReference type="AlphaFoldDB" id="A0A1M4EE62"/>
<evidence type="ECO:0000313" key="1">
    <source>
        <dbReference type="EMBL" id="SBO96863.1"/>
    </source>
</evidence>
<accession>A0A1M4EE62</accession>
<sequence length="125" mass="13309">MTTPMSSTVCAWKEGWADWVAVRTFGETHLPIAAGRLVEVRTTWNEQGVPAALTVVPRNGQDLDLVVMAPDAAAWGLPRSAARKSASGGPNRRERVTISDPKVTGLYAVVVVSKAGDGNVLLTRV</sequence>
<protein>
    <submittedName>
        <fullName evidence="1">Uncharacterized protein</fullName>
    </submittedName>
</protein>
<name>A0A1M4EE62_9ACTN</name>
<proteinExistence type="predicted"/>
<dbReference type="EMBL" id="LT559118">
    <property type="protein sequence ID" value="SBO96863.1"/>
    <property type="molecule type" value="Genomic_DNA"/>
</dbReference>
<organism evidence="1">
    <name type="scientific">Nonomuraea gerenzanensis</name>
    <dbReference type="NCBI Taxonomy" id="93944"/>
    <lineage>
        <taxon>Bacteria</taxon>
        <taxon>Bacillati</taxon>
        <taxon>Actinomycetota</taxon>
        <taxon>Actinomycetes</taxon>
        <taxon>Streptosporangiales</taxon>
        <taxon>Streptosporangiaceae</taxon>
        <taxon>Nonomuraea</taxon>
    </lineage>
</organism>
<gene>
    <name evidence="1" type="ORF">BN4615_P6379</name>
</gene>
<reference evidence="1" key="1">
    <citation type="submission" date="2016-04" db="EMBL/GenBank/DDBJ databases">
        <authorList>
            <person name="Evans L.H."/>
            <person name="Alamgir A."/>
            <person name="Owens N."/>
            <person name="Weber N.D."/>
            <person name="Virtaneva K."/>
            <person name="Barbian K."/>
            <person name="Babar A."/>
            <person name="Rosenke K."/>
        </authorList>
    </citation>
    <scope>NUCLEOTIDE SEQUENCE</scope>
    <source>
        <strain evidence="1">Nono1</strain>
    </source>
</reference>